<accession>A0A4S5B546</accession>
<reference evidence="1 2" key="1">
    <citation type="submission" date="2019-04" db="EMBL/GenBank/DDBJ databases">
        <title>Draft genome sequences for three unisolated Alnus-infective Frankia Sp+ strains, AgTrS, AiOr and AvVan, the first sequenced Frankia strains able to sporulate in-planta.</title>
        <authorList>
            <person name="Bethencourt L."/>
            <person name="Vautrin F."/>
            <person name="Taib N."/>
            <person name="Dubost A."/>
            <person name="Castro-Garcia L."/>
            <person name="Imbaud O."/>
            <person name="Abrouk D."/>
            <person name="Fournier P."/>
            <person name="Briolay J."/>
            <person name="Nguyen A."/>
            <person name="Normand P."/>
            <person name="Fernandez M.P."/>
            <person name="Brochier-Armanet C."/>
            <person name="Herrera-Belaroussi A."/>
        </authorList>
    </citation>
    <scope>NUCLEOTIDE SEQUENCE [LARGE SCALE GENOMIC DNA]</scope>
    <source>
        <strain evidence="1 2">AvVan</strain>
    </source>
</reference>
<evidence type="ECO:0000313" key="2">
    <source>
        <dbReference type="Proteomes" id="UP000305282"/>
    </source>
</evidence>
<name>A0A4S5B546_9ACTN</name>
<feature type="non-terminal residue" evidence="1">
    <location>
        <position position="104"/>
    </location>
</feature>
<dbReference type="EMBL" id="SSXH01001105">
    <property type="protein sequence ID" value="THJ25449.1"/>
    <property type="molecule type" value="Genomic_DNA"/>
</dbReference>
<dbReference type="SUPFAM" id="SSF52540">
    <property type="entry name" value="P-loop containing nucleoside triphosphate hydrolases"/>
    <property type="match status" value="1"/>
</dbReference>
<proteinExistence type="predicted"/>
<keyword evidence="2" id="KW-1185">Reference proteome</keyword>
<keyword evidence="1" id="KW-0067">ATP-binding</keyword>
<dbReference type="Gene3D" id="3.40.50.300">
    <property type="entry name" value="P-loop containing nucleotide triphosphate hydrolases"/>
    <property type="match status" value="1"/>
</dbReference>
<protein>
    <submittedName>
        <fullName evidence="1">ATP-binding protein</fullName>
    </submittedName>
</protein>
<keyword evidence="1" id="KW-0547">Nucleotide-binding</keyword>
<comment type="caution">
    <text evidence="1">The sequence shown here is derived from an EMBL/GenBank/DDBJ whole genome shotgun (WGS) entry which is preliminary data.</text>
</comment>
<dbReference type="GO" id="GO:0005524">
    <property type="term" value="F:ATP binding"/>
    <property type="evidence" value="ECO:0007669"/>
    <property type="project" value="UniProtKB-KW"/>
</dbReference>
<organism evidence="1 2">
    <name type="scientific">Candidatus Frankia alpina</name>
    <dbReference type="NCBI Taxonomy" id="2699483"/>
    <lineage>
        <taxon>Bacteria</taxon>
        <taxon>Bacillati</taxon>
        <taxon>Actinomycetota</taxon>
        <taxon>Actinomycetes</taxon>
        <taxon>Frankiales</taxon>
        <taxon>Frankiaceae</taxon>
        <taxon>Frankia</taxon>
    </lineage>
</organism>
<evidence type="ECO:0000313" key="1">
    <source>
        <dbReference type="EMBL" id="THJ25449.1"/>
    </source>
</evidence>
<dbReference type="Proteomes" id="UP000305282">
    <property type="component" value="Unassembled WGS sequence"/>
</dbReference>
<sequence>MSATRILLVCGAAGVGKSSTAYEIAHQLADLNVPHAMIDCDELDRVHPWPPPGLSTSELSRRNLGALWANFAALGHTRLLLTGVFAQGPGKIVLGCDLLRGVLA</sequence>
<dbReference type="OrthoDB" id="7889077at2"/>
<gene>
    <name evidence="1" type="ORF">E7Y31_23405</name>
</gene>
<dbReference type="InterPro" id="IPR027417">
    <property type="entry name" value="P-loop_NTPase"/>
</dbReference>
<dbReference type="AlphaFoldDB" id="A0A4S5B546"/>